<dbReference type="EMBL" id="CP162511">
    <property type="protein sequence ID" value="XDI05153.1"/>
    <property type="molecule type" value="Genomic_DNA"/>
</dbReference>
<evidence type="ECO:0000256" key="6">
    <source>
        <dbReference type="ARBA" id="ARBA00023015"/>
    </source>
</evidence>
<evidence type="ECO:0000256" key="12">
    <source>
        <dbReference type="SAM" id="Phobius"/>
    </source>
</evidence>
<feature type="region of interest" description="Disordered" evidence="11">
    <location>
        <begin position="79"/>
        <end position="110"/>
    </location>
</feature>
<evidence type="ECO:0000256" key="7">
    <source>
        <dbReference type="ARBA" id="ARBA00023136"/>
    </source>
</evidence>
<reference evidence="14" key="1">
    <citation type="submission" date="2024-05" db="EMBL/GenBank/DDBJ databases">
        <title>Herbiconiux sp. A18JL235.</title>
        <authorList>
            <person name="Zhang G."/>
        </authorList>
    </citation>
    <scope>NUCLEOTIDE SEQUENCE</scope>
    <source>
        <strain evidence="14">A18JL235</strain>
    </source>
</reference>
<name>A0AB39BFG5_9MICO</name>
<dbReference type="InterPro" id="IPR041916">
    <property type="entry name" value="Anti_sigma_zinc_sf"/>
</dbReference>
<keyword evidence="3" id="KW-1003">Cell membrane</keyword>
<keyword evidence="6" id="KW-0805">Transcription regulation</keyword>
<dbReference type="PANTHER" id="PTHR37461">
    <property type="entry name" value="ANTI-SIGMA-K FACTOR RSKA"/>
    <property type="match status" value="1"/>
</dbReference>
<dbReference type="Gene3D" id="1.10.10.1320">
    <property type="entry name" value="Anti-sigma factor, zinc-finger domain"/>
    <property type="match status" value="1"/>
</dbReference>
<accession>A0AB39BFG5</accession>
<evidence type="ECO:0000256" key="5">
    <source>
        <dbReference type="ARBA" id="ARBA00022989"/>
    </source>
</evidence>
<dbReference type="InterPro" id="IPR018764">
    <property type="entry name" value="RskA_C"/>
</dbReference>
<dbReference type="GO" id="GO:0006417">
    <property type="term" value="P:regulation of translation"/>
    <property type="evidence" value="ECO:0007669"/>
    <property type="project" value="TreeGrafter"/>
</dbReference>
<evidence type="ECO:0000313" key="14">
    <source>
        <dbReference type="EMBL" id="XDI05153.1"/>
    </source>
</evidence>
<feature type="transmembrane region" description="Helical" evidence="12">
    <location>
        <begin position="143"/>
        <end position="166"/>
    </location>
</feature>
<evidence type="ECO:0000256" key="4">
    <source>
        <dbReference type="ARBA" id="ARBA00022692"/>
    </source>
</evidence>
<evidence type="ECO:0000256" key="10">
    <source>
        <dbReference type="ARBA" id="ARBA00030803"/>
    </source>
</evidence>
<dbReference type="AlphaFoldDB" id="A0AB39BFG5"/>
<evidence type="ECO:0000256" key="8">
    <source>
        <dbReference type="ARBA" id="ARBA00023163"/>
    </source>
</evidence>
<evidence type="ECO:0000256" key="2">
    <source>
        <dbReference type="ARBA" id="ARBA00004236"/>
    </source>
</evidence>
<keyword evidence="8" id="KW-0804">Transcription</keyword>
<dbReference type="GO" id="GO:0016989">
    <property type="term" value="F:sigma factor antagonist activity"/>
    <property type="evidence" value="ECO:0007669"/>
    <property type="project" value="TreeGrafter"/>
</dbReference>
<evidence type="ECO:0000256" key="3">
    <source>
        <dbReference type="ARBA" id="ARBA00022475"/>
    </source>
</evidence>
<organism evidence="14">
    <name type="scientific">Herbiconiux sp. A18JL235</name>
    <dbReference type="NCBI Taxonomy" id="3152363"/>
    <lineage>
        <taxon>Bacteria</taxon>
        <taxon>Bacillati</taxon>
        <taxon>Actinomycetota</taxon>
        <taxon>Actinomycetes</taxon>
        <taxon>Micrococcales</taxon>
        <taxon>Microbacteriaceae</taxon>
        <taxon>Herbiconiux</taxon>
    </lineage>
</organism>
<keyword evidence="5 12" id="KW-1133">Transmembrane helix</keyword>
<dbReference type="RefSeq" id="WP_368497536.1">
    <property type="nucleotide sequence ID" value="NZ_CP162511.1"/>
</dbReference>
<dbReference type="InterPro" id="IPR051474">
    <property type="entry name" value="Anti-sigma-K/W_factor"/>
</dbReference>
<feature type="domain" description="Anti-sigma K factor RskA C-terminal" evidence="13">
    <location>
        <begin position="148"/>
        <end position="288"/>
    </location>
</feature>
<dbReference type="GO" id="GO:0005886">
    <property type="term" value="C:plasma membrane"/>
    <property type="evidence" value="ECO:0007669"/>
    <property type="project" value="UniProtKB-SubCell"/>
</dbReference>
<sequence length="294" mass="28948">MTGTRDDDDARLLSGAYSLDALSRAEADAFDSEATGSPALRDEADALRETSALLGLAVAPVQPSPRLKLDLMAKIAETPQESPVTPGAADAHGAPAVQDAPPASASKPDEDAVVTVAAPTEVTVAVAGPAELRARRRWFTGPVGIVVGAAAAAALFVGGLAGGALMNSGTGGAPVADSSATALAEITAAPDSQRASVPLDGGGAATLVWSGELGRSAVLVDGLGGLPDGKVYEAWYIAADGPKPAGTFTPSSSGTTWHVLDGAMHAGDSVGVTIEPAGGSATPTTDPVIVLPSA</sequence>
<comment type="subcellular location">
    <subcellularLocation>
        <location evidence="2">Cell membrane</location>
    </subcellularLocation>
    <subcellularLocation>
        <location evidence="1">Membrane</location>
        <topology evidence="1">Single-pass membrane protein</topology>
    </subcellularLocation>
</comment>
<keyword evidence="7 12" id="KW-0472">Membrane</keyword>
<evidence type="ECO:0000256" key="11">
    <source>
        <dbReference type="SAM" id="MobiDB-lite"/>
    </source>
</evidence>
<gene>
    <name evidence="14" type="ORF">ABFY20_17815</name>
</gene>
<protein>
    <recommendedName>
        <fullName evidence="10">Regulator of SigK</fullName>
    </recommendedName>
    <alternativeName>
        <fullName evidence="9">Sigma-K anti-sigma factor RskA</fullName>
    </alternativeName>
</protein>
<evidence type="ECO:0000259" key="13">
    <source>
        <dbReference type="Pfam" id="PF10099"/>
    </source>
</evidence>
<evidence type="ECO:0000256" key="1">
    <source>
        <dbReference type="ARBA" id="ARBA00004167"/>
    </source>
</evidence>
<dbReference type="Pfam" id="PF10099">
    <property type="entry name" value="RskA_C"/>
    <property type="match status" value="1"/>
</dbReference>
<dbReference type="PANTHER" id="PTHR37461:SF1">
    <property type="entry name" value="ANTI-SIGMA-K FACTOR RSKA"/>
    <property type="match status" value="1"/>
</dbReference>
<evidence type="ECO:0000256" key="9">
    <source>
        <dbReference type="ARBA" id="ARBA00029829"/>
    </source>
</evidence>
<keyword evidence="4 12" id="KW-0812">Transmembrane</keyword>
<proteinExistence type="predicted"/>